<sequence>MNAYSRIPLAVLHRKVGKEGGAVALEFLILFPFVICLIYAASVYGILFSWQVRMQIAVDRSTASVMRLDRSATDSPKEEAEALANGSIQELAPDFMGTVTDACVVDGEMVVCSLNVSMKDGGCTGKGGAAATNELGKLGFFGGFPPMPDCLQATAKVAY</sequence>
<name>K0CAJ7_ALCDB</name>
<evidence type="ECO:0008006" key="4">
    <source>
        <dbReference type="Google" id="ProtNLM"/>
    </source>
</evidence>
<keyword evidence="1" id="KW-1133">Transmembrane helix</keyword>
<evidence type="ECO:0000256" key="1">
    <source>
        <dbReference type="SAM" id="Phobius"/>
    </source>
</evidence>
<dbReference type="Proteomes" id="UP000006286">
    <property type="component" value="Chromosome"/>
</dbReference>
<gene>
    <name evidence="2" type="ordered locus">B5T_00193</name>
</gene>
<dbReference type="EMBL" id="CP003466">
    <property type="protein sequence ID" value="AFT68481.1"/>
    <property type="molecule type" value="Genomic_DNA"/>
</dbReference>
<dbReference type="STRING" id="930169.B5T_00193"/>
<protein>
    <recommendedName>
        <fullName evidence="4">TadE-like protein</fullName>
    </recommendedName>
</protein>
<dbReference type="eggNOG" id="COG4961">
    <property type="taxonomic scope" value="Bacteria"/>
</dbReference>
<keyword evidence="3" id="KW-1185">Reference proteome</keyword>
<evidence type="ECO:0000313" key="3">
    <source>
        <dbReference type="Proteomes" id="UP000006286"/>
    </source>
</evidence>
<keyword evidence="1" id="KW-0812">Transmembrane</keyword>
<reference evidence="2 3" key="1">
    <citation type="journal article" date="2012" name="J. Bacteriol.">
        <title>Complete genome sequence of Alcanivorax dieselolei type strain B5.</title>
        <authorList>
            <person name="Lai Q."/>
            <person name="Li W."/>
            <person name="Shao Z."/>
        </authorList>
    </citation>
    <scope>NUCLEOTIDE SEQUENCE [LARGE SCALE GENOMIC DNA]</scope>
    <source>
        <strain evidence="3">DSM 16502 / CGMCC 1.3690 / B-5</strain>
    </source>
</reference>
<dbReference type="RefSeq" id="WP_014992562.1">
    <property type="nucleotide sequence ID" value="NC_018691.1"/>
</dbReference>
<dbReference type="HOGENOM" id="CLU_140159_0_0_6"/>
<proteinExistence type="predicted"/>
<dbReference type="AlphaFoldDB" id="K0CAJ7"/>
<keyword evidence="1" id="KW-0472">Membrane</keyword>
<feature type="transmembrane region" description="Helical" evidence="1">
    <location>
        <begin position="27"/>
        <end position="50"/>
    </location>
</feature>
<evidence type="ECO:0000313" key="2">
    <source>
        <dbReference type="EMBL" id="AFT68481.1"/>
    </source>
</evidence>
<organism evidence="2 3">
    <name type="scientific">Alcanivorax dieselolei (strain DSM 16502 / CGMCC 1.3690 / MCCC 1A00001 / B-5)</name>
    <name type="common">Alloalcanivorax dieselolei</name>
    <dbReference type="NCBI Taxonomy" id="930169"/>
    <lineage>
        <taxon>Bacteria</taxon>
        <taxon>Pseudomonadati</taxon>
        <taxon>Pseudomonadota</taxon>
        <taxon>Gammaproteobacteria</taxon>
        <taxon>Oceanospirillales</taxon>
        <taxon>Alcanivoracaceae</taxon>
        <taxon>Alloalcanivorax</taxon>
    </lineage>
</organism>
<dbReference type="KEGG" id="adi:B5T_00193"/>
<accession>K0CAJ7</accession>